<dbReference type="InterPro" id="IPR037171">
    <property type="entry name" value="NagB/RpiA_transferase-like"/>
</dbReference>
<dbReference type="SUPFAM" id="SSF100950">
    <property type="entry name" value="NagB/RpiA/CoA transferase-like"/>
    <property type="match status" value="2"/>
</dbReference>
<evidence type="ECO:0000256" key="2">
    <source>
        <dbReference type="ARBA" id="ARBA00007251"/>
    </source>
</evidence>
<keyword evidence="5" id="KW-0648">Protein biosynthesis</keyword>
<keyword evidence="3" id="KW-0963">Cytoplasm</keyword>
<evidence type="ECO:0000256" key="9">
    <source>
        <dbReference type="RuleBase" id="RU003814"/>
    </source>
</evidence>
<evidence type="ECO:0000256" key="7">
    <source>
        <dbReference type="ARBA" id="ARBA00044228"/>
    </source>
</evidence>
<evidence type="ECO:0000256" key="8">
    <source>
        <dbReference type="ARBA" id="ARBA00046432"/>
    </source>
</evidence>
<dbReference type="PANTHER" id="PTHR45859:SF1">
    <property type="entry name" value="TRANSLATION INITIATION FACTOR EIF-2B SUBUNIT BETA"/>
    <property type="match status" value="1"/>
</dbReference>
<dbReference type="EMBL" id="HG994367">
    <property type="protein sequence ID" value="CAF1703639.1"/>
    <property type="molecule type" value="Genomic_DNA"/>
</dbReference>
<comment type="subcellular location">
    <subcellularLocation>
        <location evidence="1">Cytoplasm</location>
        <location evidence="1">Cytosol</location>
    </subcellularLocation>
</comment>
<dbReference type="Pfam" id="PF01008">
    <property type="entry name" value="IF-2B"/>
    <property type="match status" value="1"/>
</dbReference>
<dbReference type="GO" id="GO:0003743">
    <property type="term" value="F:translation initiation factor activity"/>
    <property type="evidence" value="ECO:0007669"/>
    <property type="project" value="UniProtKB-KW"/>
</dbReference>
<dbReference type="Gene3D" id="3.40.50.10470">
    <property type="entry name" value="Translation initiation factor eif-2b, domain 2"/>
    <property type="match status" value="2"/>
</dbReference>
<dbReference type="GO" id="GO:0005829">
    <property type="term" value="C:cytosol"/>
    <property type="evidence" value="ECO:0007669"/>
    <property type="project" value="UniProtKB-SubCell"/>
</dbReference>
<accession>A0A816IBC1</accession>
<protein>
    <recommendedName>
        <fullName evidence="6">Translation initiation factor eIF2B subunit beta</fullName>
    </recommendedName>
    <alternativeName>
        <fullName evidence="7">eIF2B GDP-GTP exchange factor subunit beta</fullName>
    </alternativeName>
</protein>
<dbReference type="InterPro" id="IPR051855">
    <property type="entry name" value="eIF2B_beta_subunit"/>
</dbReference>
<sequence length="163" mass="17825">MANGGVIGPVGVNIAALEAKKHAVPFVVLAGSHKIWFQVVYIVKSSDCSHVIIGAHAVMANGGVIGPVGVNMAALTAKKKHAVPFVVLAGSHKREKERGVFSVFKNKPIYKIITRNSKEKREREHYRYIQKEKGLIGSHPNLRFLILLGIVPRRLNTCGKESL</sequence>
<evidence type="ECO:0000256" key="5">
    <source>
        <dbReference type="ARBA" id="ARBA00022917"/>
    </source>
</evidence>
<dbReference type="PANTHER" id="PTHR45859">
    <property type="entry name" value="TRANSLATION INITIATION FACTOR EIF-2B SUBUNIT BETA"/>
    <property type="match status" value="1"/>
</dbReference>
<dbReference type="AlphaFoldDB" id="A0A816IBC1"/>
<evidence type="ECO:0000313" key="10">
    <source>
        <dbReference type="EMBL" id="CAF1703639.1"/>
    </source>
</evidence>
<dbReference type="InterPro" id="IPR000649">
    <property type="entry name" value="IF-2B-related"/>
</dbReference>
<evidence type="ECO:0000256" key="3">
    <source>
        <dbReference type="ARBA" id="ARBA00022490"/>
    </source>
</evidence>
<keyword evidence="4" id="KW-0396">Initiation factor</keyword>
<comment type="subunit">
    <text evidence="8">Component of the translation initiation factor 2B (eIF2B) complex which is a heterodecamer of two sets of five different subunits: alpha, beta, gamma, delta and epsilon. Subunits alpha, beta and delta comprise a regulatory subcomplex and subunits epsilon and gamma comprise a catalytic subcomplex. Within the complex, the hexameric regulatory complex resides at the center, with the two heterodimeric catalytic subcomplexes bound on opposite sides.</text>
</comment>
<organism evidence="10">
    <name type="scientific">Brassica napus</name>
    <name type="common">Rape</name>
    <dbReference type="NCBI Taxonomy" id="3708"/>
    <lineage>
        <taxon>Eukaryota</taxon>
        <taxon>Viridiplantae</taxon>
        <taxon>Streptophyta</taxon>
        <taxon>Embryophyta</taxon>
        <taxon>Tracheophyta</taxon>
        <taxon>Spermatophyta</taxon>
        <taxon>Magnoliopsida</taxon>
        <taxon>eudicotyledons</taxon>
        <taxon>Gunneridae</taxon>
        <taxon>Pentapetalae</taxon>
        <taxon>rosids</taxon>
        <taxon>malvids</taxon>
        <taxon>Brassicales</taxon>
        <taxon>Brassicaceae</taxon>
        <taxon>Brassiceae</taxon>
        <taxon>Brassica</taxon>
    </lineage>
</organism>
<evidence type="ECO:0000256" key="4">
    <source>
        <dbReference type="ARBA" id="ARBA00022540"/>
    </source>
</evidence>
<comment type="similarity">
    <text evidence="2 9">Belongs to the eIF-2B alpha/beta/delta subunits family.</text>
</comment>
<evidence type="ECO:0000256" key="6">
    <source>
        <dbReference type="ARBA" id="ARBA00044122"/>
    </source>
</evidence>
<dbReference type="InterPro" id="IPR042529">
    <property type="entry name" value="IF_2B-like_C"/>
</dbReference>
<name>A0A816IBC1_BRANA</name>
<proteinExistence type="inferred from homology"/>
<reference evidence="10" key="1">
    <citation type="submission" date="2021-01" db="EMBL/GenBank/DDBJ databases">
        <authorList>
            <consortium name="Genoscope - CEA"/>
            <person name="William W."/>
        </authorList>
    </citation>
    <scope>NUCLEOTIDE SEQUENCE</scope>
</reference>
<evidence type="ECO:0000256" key="1">
    <source>
        <dbReference type="ARBA" id="ARBA00004514"/>
    </source>
</evidence>
<dbReference type="Proteomes" id="UP001295469">
    <property type="component" value="Chromosome C03"/>
</dbReference>
<gene>
    <name evidence="10" type="ORF">DARMORV10_C03P42780.1</name>
</gene>